<dbReference type="GO" id="GO:0005886">
    <property type="term" value="C:plasma membrane"/>
    <property type="evidence" value="ECO:0007669"/>
    <property type="project" value="UniProtKB-SubCell"/>
</dbReference>
<dbReference type="EC" id="3.6.3.8" evidence="4"/>
<dbReference type="GO" id="GO:0019829">
    <property type="term" value="F:ATPase-coupled monoatomic cation transmembrane transporter activity"/>
    <property type="evidence" value="ECO:0007669"/>
    <property type="project" value="TreeGrafter"/>
</dbReference>
<dbReference type="InterPro" id="IPR023214">
    <property type="entry name" value="HAD_sf"/>
</dbReference>
<dbReference type="AlphaFoldDB" id="A0A2X3D2W9"/>
<dbReference type="InterPro" id="IPR001757">
    <property type="entry name" value="P_typ_ATPase"/>
</dbReference>
<dbReference type="PRINTS" id="PR00119">
    <property type="entry name" value="CATATPASE"/>
</dbReference>
<dbReference type="GO" id="GO:1902600">
    <property type="term" value="P:proton transmembrane transport"/>
    <property type="evidence" value="ECO:0007669"/>
    <property type="project" value="TreeGrafter"/>
</dbReference>
<comment type="subcellular location">
    <subcellularLocation>
        <location evidence="1">Cell membrane</location>
        <topology evidence="1">Multi-pass membrane protein</topology>
    </subcellularLocation>
</comment>
<keyword evidence="3" id="KW-0479">Metal-binding</keyword>
<dbReference type="PANTHER" id="PTHR43294">
    <property type="entry name" value="SODIUM/POTASSIUM-TRANSPORTING ATPASE SUBUNIT ALPHA"/>
    <property type="match status" value="1"/>
</dbReference>
<dbReference type="GO" id="GO:0016887">
    <property type="term" value="F:ATP hydrolysis activity"/>
    <property type="evidence" value="ECO:0007669"/>
    <property type="project" value="InterPro"/>
</dbReference>
<keyword evidence="4" id="KW-0378">Hydrolase</keyword>
<dbReference type="PRINTS" id="PR00120">
    <property type="entry name" value="HATPASE"/>
</dbReference>
<dbReference type="Pfam" id="PF00702">
    <property type="entry name" value="Hydrolase"/>
    <property type="match status" value="1"/>
</dbReference>
<organism evidence="4 5">
    <name type="scientific">Klebsiella pneumoniae</name>
    <dbReference type="NCBI Taxonomy" id="573"/>
    <lineage>
        <taxon>Bacteria</taxon>
        <taxon>Pseudomonadati</taxon>
        <taxon>Pseudomonadota</taxon>
        <taxon>Gammaproteobacteria</taxon>
        <taxon>Enterobacterales</taxon>
        <taxon>Enterobacteriaceae</taxon>
        <taxon>Klebsiella/Raoultella group</taxon>
        <taxon>Klebsiella</taxon>
        <taxon>Klebsiella pneumoniae complex</taxon>
    </lineage>
</organism>
<dbReference type="GO" id="GO:0005524">
    <property type="term" value="F:ATP binding"/>
    <property type="evidence" value="ECO:0007669"/>
    <property type="project" value="InterPro"/>
</dbReference>
<dbReference type="InterPro" id="IPR036412">
    <property type="entry name" value="HAD-like_sf"/>
</dbReference>
<evidence type="ECO:0000313" key="5">
    <source>
        <dbReference type="Proteomes" id="UP000250675"/>
    </source>
</evidence>
<dbReference type="PANTHER" id="PTHR43294:SF21">
    <property type="entry name" value="CATION TRANSPORTING ATPASE"/>
    <property type="match status" value="1"/>
</dbReference>
<dbReference type="EMBL" id="UASO01000004">
    <property type="protein sequence ID" value="SQC23588.1"/>
    <property type="molecule type" value="Genomic_DNA"/>
</dbReference>
<dbReference type="GO" id="GO:0046872">
    <property type="term" value="F:metal ion binding"/>
    <property type="evidence" value="ECO:0007669"/>
    <property type="project" value="UniProtKB-KW"/>
</dbReference>
<dbReference type="Proteomes" id="UP000250675">
    <property type="component" value="Unassembled WGS sequence"/>
</dbReference>
<dbReference type="InterPro" id="IPR050510">
    <property type="entry name" value="Cation_transp_ATPase_P-type"/>
</dbReference>
<sequence>MEYDIFARTSPEHKLRLVKALQDNGEVVGMTGDGVNDAPALRQADVGIAMGIKGTEVTKEAADMVLTDDNFATIASR</sequence>
<evidence type="ECO:0000313" key="4">
    <source>
        <dbReference type="EMBL" id="SQC23588.1"/>
    </source>
</evidence>
<dbReference type="Gene3D" id="3.40.50.1000">
    <property type="entry name" value="HAD superfamily/HAD-like"/>
    <property type="match status" value="1"/>
</dbReference>
<name>A0A2X3D2W9_KLEPN</name>
<evidence type="ECO:0000256" key="3">
    <source>
        <dbReference type="ARBA" id="ARBA00022723"/>
    </source>
</evidence>
<dbReference type="SUPFAM" id="SSF56784">
    <property type="entry name" value="HAD-like"/>
    <property type="match status" value="1"/>
</dbReference>
<keyword evidence="2" id="KW-1003">Cell membrane</keyword>
<evidence type="ECO:0000256" key="2">
    <source>
        <dbReference type="ARBA" id="ARBA00022475"/>
    </source>
</evidence>
<reference evidence="4 5" key="1">
    <citation type="submission" date="2018-06" db="EMBL/GenBank/DDBJ databases">
        <authorList>
            <consortium name="Pathogen Informatics"/>
            <person name="Doyle S."/>
        </authorList>
    </citation>
    <scope>NUCLEOTIDE SEQUENCE [LARGE SCALE GENOMIC DNA]</scope>
    <source>
        <strain evidence="4 5">NCTC9645</strain>
    </source>
</reference>
<protein>
    <submittedName>
        <fullName evidence="4">Cation-transporting P-type ATPase</fullName>
        <ecNumber evidence="4">3.6.3.8</ecNumber>
    </submittedName>
</protein>
<proteinExistence type="predicted"/>
<gene>
    <name evidence="4" type="primary">yloB</name>
    <name evidence="4" type="ORF">NCTC9645_03631</name>
</gene>
<dbReference type="NCBIfam" id="TIGR01494">
    <property type="entry name" value="ATPase_P-type"/>
    <property type="match status" value="1"/>
</dbReference>
<accession>A0A2X3D2W9</accession>
<keyword evidence="2" id="KW-0472">Membrane</keyword>
<evidence type="ECO:0000256" key="1">
    <source>
        <dbReference type="ARBA" id="ARBA00004651"/>
    </source>
</evidence>